<name>A0A923HBC7_9FLAO</name>
<evidence type="ECO:0000313" key="2">
    <source>
        <dbReference type="Proteomes" id="UP000656244"/>
    </source>
</evidence>
<sequence length="172" mass="20352">MGKQVKVIIVACILFGFPFLLKTIDFKLEIFPSVTLPSYSDQVKTDRDLHLVEFELFGIDKFGKEQKLDRQKFFRSIPAKYAPWIIKNSFGLEQNRYTEHTTVRFNITYRKTINNTEKDIVKTKTWLKEGLIGQKCQDSFLIVKRNKLTISEKTRRLKDKAFINDTLFRLYD</sequence>
<proteinExistence type="predicted"/>
<accession>A0A923HBC7</accession>
<keyword evidence="2" id="KW-1185">Reference proteome</keyword>
<comment type="caution">
    <text evidence="1">The sequence shown here is derived from an EMBL/GenBank/DDBJ whole genome shotgun (WGS) entry which is preliminary data.</text>
</comment>
<dbReference type="EMBL" id="JACNMF010000004">
    <property type="protein sequence ID" value="MBC3759364.1"/>
    <property type="molecule type" value="Genomic_DNA"/>
</dbReference>
<dbReference type="AlphaFoldDB" id="A0A923HBC7"/>
<organism evidence="1 2">
    <name type="scientific">Hyunsoonleella aquatilis</name>
    <dbReference type="NCBI Taxonomy" id="2762758"/>
    <lineage>
        <taxon>Bacteria</taxon>
        <taxon>Pseudomonadati</taxon>
        <taxon>Bacteroidota</taxon>
        <taxon>Flavobacteriia</taxon>
        <taxon>Flavobacteriales</taxon>
        <taxon>Flavobacteriaceae</taxon>
    </lineage>
</organism>
<gene>
    <name evidence="1" type="ORF">H7U19_13175</name>
</gene>
<dbReference type="Proteomes" id="UP000656244">
    <property type="component" value="Unassembled WGS sequence"/>
</dbReference>
<protein>
    <submittedName>
        <fullName evidence="1">Uncharacterized protein</fullName>
    </submittedName>
</protein>
<dbReference type="RefSeq" id="WP_186563101.1">
    <property type="nucleotide sequence ID" value="NZ_JACNMF010000004.1"/>
</dbReference>
<evidence type="ECO:0000313" key="1">
    <source>
        <dbReference type="EMBL" id="MBC3759364.1"/>
    </source>
</evidence>
<reference evidence="1" key="1">
    <citation type="submission" date="2020-08" db="EMBL/GenBank/DDBJ databases">
        <title>Hyunsoonleella sp. strain SJ7 genome sequencing and assembly.</title>
        <authorList>
            <person name="Kim I."/>
        </authorList>
    </citation>
    <scope>NUCLEOTIDE SEQUENCE</scope>
    <source>
        <strain evidence="1">SJ7</strain>
    </source>
</reference>